<accession>A0A0R2KZK2</accession>
<evidence type="ECO:0000313" key="2">
    <source>
        <dbReference type="EMBL" id="KRN94969.1"/>
    </source>
</evidence>
<comment type="caution">
    <text evidence="2">The sequence shown here is derived from an EMBL/GenBank/DDBJ whole genome shotgun (WGS) entry which is preliminary data.</text>
</comment>
<dbReference type="AlphaFoldDB" id="A0A0R2KZK2"/>
<keyword evidence="3" id="KW-1185">Reference proteome</keyword>
<feature type="transmembrane region" description="Helical" evidence="1">
    <location>
        <begin position="42"/>
        <end position="59"/>
    </location>
</feature>
<keyword evidence="1" id="KW-0472">Membrane</keyword>
<dbReference type="Proteomes" id="UP000051859">
    <property type="component" value="Unassembled WGS sequence"/>
</dbReference>
<proteinExistence type="predicted"/>
<dbReference type="PATRIC" id="fig|331679.3.peg.764"/>
<name>A0A0R2KZK2_9LACO</name>
<dbReference type="EMBL" id="JQBX01000002">
    <property type="protein sequence ID" value="KRN94969.1"/>
    <property type="molecule type" value="Genomic_DNA"/>
</dbReference>
<sequence>MIKKKAILIMNWIINHKYRIIFTLAFYILLLFNLYFRSYLLGIITLVIVICGLFTLDHFEKL</sequence>
<evidence type="ECO:0000256" key="1">
    <source>
        <dbReference type="SAM" id="Phobius"/>
    </source>
</evidence>
<gene>
    <name evidence="2" type="ORF">IV81_GL000757</name>
</gene>
<keyword evidence="1" id="KW-0812">Transmembrane</keyword>
<organism evidence="2 3">
    <name type="scientific">Pediococcus stilesii</name>
    <dbReference type="NCBI Taxonomy" id="331679"/>
    <lineage>
        <taxon>Bacteria</taxon>
        <taxon>Bacillati</taxon>
        <taxon>Bacillota</taxon>
        <taxon>Bacilli</taxon>
        <taxon>Lactobacillales</taxon>
        <taxon>Lactobacillaceae</taxon>
        <taxon>Pediococcus</taxon>
    </lineage>
</organism>
<keyword evidence="1" id="KW-1133">Transmembrane helix</keyword>
<evidence type="ECO:0000313" key="3">
    <source>
        <dbReference type="Proteomes" id="UP000051859"/>
    </source>
</evidence>
<reference evidence="2 3" key="1">
    <citation type="journal article" date="2015" name="Genome Announc.">
        <title>Expanding the biotechnology potential of lactobacilli through comparative genomics of 213 strains and associated genera.</title>
        <authorList>
            <person name="Sun Z."/>
            <person name="Harris H.M."/>
            <person name="McCann A."/>
            <person name="Guo C."/>
            <person name="Argimon S."/>
            <person name="Zhang W."/>
            <person name="Yang X."/>
            <person name="Jeffery I.B."/>
            <person name="Cooney J.C."/>
            <person name="Kagawa T.F."/>
            <person name="Liu W."/>
            <person name="Song Y."/>
            <person name="Salvetti E."/>
            <person name="Wrobel A."/>
            <person name="Rasinkangas P."/>
            <person name="Parkhill J."/>
            <person name="Rea M.C."/>
            <person name="O'Sullivan O."/>
            <person name="Ritari J."/>
            <person name="Douillard F.P."/>
            <person name="Paul Ross R."/>
            <person name="Yang R."/>
            <person name="Briner A.E."/>
            <person name="Felis G.E."/>
            <person name="de Vos W.M."/>
            <person name="Barrangou R."/>
            <person name="Klaenhammer T.R."/>
            <person name="Caufield P.W."/>
            <person name="Cui Y."/>
            <person name="Zhang H."/>
            <person name="O'Toole P.W."/>
        </authorList>
    </citation>
    <scope>NUCLEOTIDE SEQUENCE [LARGE SCALE GENOMIC DNA]</scope>
    <source>
        <strain evidence="2 3">DSM 18001</strain>
    </source>
</reference>
<protein>
    <submittedName>
        <fullName evidence="2">Uncharacterized protein</fullName>
    </submittedName>
</protein>